<accession>A0A1G6IPD5</accession>
<reference evidence="2" key="1">
    <citation type="submission" date="2016-10" db="EMBL/GenBank/DDBJ databases">
        <authorList>
            <person name="Varghese N."/>
            <person name="Submissions S."/>
        </authorList>
    </citation>
    <scope>NUCLEOTIDE SEQUENCE [LARGE SCALE GENOMIC DNA]</scope>
    <source>
        <strain evidence="2">DSM 22619</strain>
    </source>
</reference>
<gene>
    <name evidence="1" type="ORF">SAMN04487824_10313</name>
</gene>
<sequence length="91" mass="10795">MALKLGNIKAWDPMRSGKGLAHGSKLDAHVWEEYDAKGNERMRIRVSSTVPRDGSYNDWLWSFDKREMRLPTRMRPRRDFIEYHNDVIFKG</sequence>
<dbReference type="RefSeq" id="WP_090845085.1">
    <property type="nucleotide sequence ID" value="NZ_FMZL01000003.1"/>
</dbReference>
<evidence type="ECO:0000313" key="2">
    <source>
        <dbReference type="Proteomes" id="UP000198528"/>
    </source>
</evidence>
<name>A0A1G6IPD5_9ACTN</name>
<dbReference type="Proteomes" id="UP000198528">
    <property type="component" value="Unassembled WGS sequence"/>
</dbReference>
<protein>
    <submittedName>
        <fullName evidence="1">Uncharacterized protein</fullName>
    </submittedName>
</protein>
<dbReference type="EMBL" id="FMZL01000003">
    <property type="protein sequence ID" value="SDC08337.1"/>
    <property type="molecule type" value="Genomic_DNA"/>
</dbReference>
<proteinExistence type="predicted"/>
<organism evidence="1 2">
    <name type="scientific">Parafannyhessea umbonata</name>
    <dbReference type="NCBI Taxonomy" id="604330"/>
    <lineage>
        <taxon>Bacteria</taxon>
        <taxon>Bacillati</taxon>
        <taxon>Actinomycetota</taxon>
        <taxon>Coriobacteriia</taxon>
        <taxon>Coriobacteriales</taxon>
        <taxon>Atopobiaceae</taxon>
        <taxon>Parafannyhessea</taxon>
    </lineage>
</organism>
<dbReference type="AlphaFoldDB" id="A0A1G6IPD5"/>
<evidence type="ECO:0000313" key="1">
    <source>
        <dbReference type="EMBL" id="SDC08337.1"/>
    </source>
</evidence>
<keyword evidence="2" id="KW-1185">Reference proteome</keyword>